<comment type="caution">
    <text evidence="8">The sequence shown here is derived from an EMBL/GenBank/DDBJ whole genome shotgun (WGS) entry which is preliminary data.</text>
</comment>
<keyword evidence="5" id="KW-0723">Serine/threonine-protein kinase</keyword>
<evidence type="ECO:0000259" key="7">
    <source>
        <dbReference type="PROSITE" id="PS50011"/>
    </source>
</evidence>
<reference evidence="8" key="1">
    <citation type="journal article" date="2019" name="bioRxiv">
        <title>The Genome of the Zebra Mussel, Dreissena polymorpha: A Resource for Invasive Species Research.</title>
        <authorList>
            <person name="McCartney M.A."/>
            <person name="Auch B."/>
            <person name="Kono T."/>
            <person name="Mallez S."/>
            <person name="Zhang Y."/>
            <person name="Obille A."/>
            <person name="Becker A."/>
            <person name="Abrahante J.E."/>
            <person name="Garbe J."/>
            <person name="Badalamenti J.P."/>
            <person name="Herman A."/>
            <person name="Mangelson H."/>
            <person name="Liachko I."/>
            <person name="Sullivan S."/>
            <person name="Sone E.D."/>
            <person name="Koren S."/>
            <person name="Silverstein K.A.T."/>
            <person name="Beckman K.B."/>
            <person name="Gohl D.M."/>
        </authorList>
    </citation>
    <scope>NUCLEOTIDE SEQUENCE</scope>
    <source>
        <strain evidence="8">Duluth1</strain>
        <tissue evidence="8">Whole animal</tissue>
    </source>
</reference>
<dbReference type="PROSITE" id="PS50011">
    <property type="entry name" value="PROTEIN_KINASE_DOM"/>
    <property type="match status" value="1"/>
</dbReference>
<feature type="binding site" evidence="4">
    <location>
        <position position="76"/>
    </location>
    <ligand>
        <name>ATP</name>
        <dbReference type="ChEBI" id="CHEBI:30616"/>
    </ligand>
</feature>
<dbReference type="SMART" id="SM00220">
    <property type="entry name" value="S_TKc"/>
    <property type="match status" value="1"/>
</dbReference>
<dbReference type="EC" id="2.7.11.1" evidence="1"/>
<protein>
    <recommendedName>
        <fullName evidence="1">non-specific serine/threonine protein kinase</fullName>
        <ecNumber evidence="1">2.7.11.1</ecNumber>
    </recommendedName>
</protein>
<dbReference type="PROSITE" id="PS00107">
    <property type="entry name" value="PROTEIN_KINASE_ATP"/>
    <property type="match status" value="1"/>
</dbReference>
<dbReference type="PROSITE" id="PS00108">
    <property type="entry name" value="PROTEIN_KINASE_ST"/>
    <property type="match status" value="1"/>
</dbReference>
<dbReference type="InterPro" id="IPR000719">
    <property type="entry name" value="Prot_kinase_dom"/>
</dbReference>
<dbReference type="AlphaFoldDB" id="A0A9D4LAT0"/>
<dbReference type="GO" id="GO:0004674">
    <property type="term" value="F:protein serine/threonine kinase activity"/>
    <property type="evidence" value="ECO:0007669"/>
    <property type="project" value="UniProtKB-KW"/>
</dbReference>
<evidence type="ECO:0000256" key="2">
    <source>
        <dbReference type="ARBA" id="ARBA00022741"/>
    </source>
</evidence>
<evidence type="ECO:0000256" key="1">
    <source>
        <dbReference type="ARBA" id="ARBA00012513"/>
    </source>
</evidence>
<evidence type="ECO:0000256" key="6">
    <source>
        <dbReference type="SAM" id="MobiDB-lite"/>
    </source>
</evidence>
<gene>
    <name evidence="8" type="ORF">DPMN_096915</name>
</gene>
<dbReference type="Gene3D" id="1.10.510.10">
    <property type="entry name" value="Transferase(Phosphotransferase) domain 1"/>
    <property type="match status" value="1"/>
</dbReference>
<accession>A0A9D4LAT0</accession>
<evidence type="ECO:0000313" key="8">
    <source>
        <dbReference type="EMBL" id="KAH3854374.1"/>
    </source>
</evidence>
<keyword evidence="5" id="KW-0418">Kinase</keyword>
<keyword evidence="3 4" id="KW-0067">ATP-binding</keyword>
<dbReference type="PANTHER" id="PTHR11909">
    <property type="entry name" value="CASEIN KINASE-RELATED"/>
    <property type="match status" value="1"/>
</dbReference>
<evidence type="ECO:0000313" key="9">
    <source>
        <dbReference type="Proteomes" id="UP000828390"/>
    </source>
</evidence>
<reference evidence="8" key="2">
    <citation type="submission" date="2020-11" db="EMBL/GenBank/DDBJ databases">
        <authorList>
            <person name="McCartney M.A."/>
            <person name="Auch B."/>
            <person name="Kono T."/>
            <person name="Mallez S."/>
            <person name="Becker A."/>
            <person name="Gohl D.M."/>
            <person name="Silverstein K.A.T."/>
            <person name="Koren S."/>
            <person name="Bechman K.B."/>
            <person name="Herman A."/>
            <person name="Abrahante J.E."/>
            <person name="Garbe J."/>
        </authorList>
    </citation>
    <scope>NUCLEOTIDE SEQUENCE</scope>
    <source>
        <strain evidence="8">Duluth1</strain>
        <tissue evidence="8">Whole animal</tissue>
    </source>
</reference>
<dbReference type="InterPro" id="IPR008271">
    <property type="entry name" value="Ser/Thr_kinase_AS"/>
</dbReference>
<keyword evidence="5" id="KW-0808">Transferase</keyword>
<feature type="domain" description="Protein kinase" evidence="7">
    <location>
        <begin position="42"/>
        <end position="254"/>
    </location>
</feature>
<dbReference type="GO" id="GO:0005524">
    <property type="term" value="F:ATP binding"/>
    <property type="evidence" value="ECO:0007669"/>
    <property type="project" value="UniProtKB-UniRule"/>
</dbReference>
<keyword evidence="9" id="KW-1185">Reference proteome</keyword>
<keyword evidence="2 4" id="KW-0547">Nucleotide-binding</keyword>
<dbReference type="InterPro" id="IPR011009">
    <property type="entry name" value="Kinase-like_dom_sf"/>
</dbReference>
<dbReference type="InterPro" id="IPR050235">
    <property type="entry name" value="CK1_Ser-Thr_kinase"/>
</dbReference>
<name>A0A9D4LAT0_DREPO</name>
<proteinExistence type="inferred from homology"/>
<dbReference type="EMBL" id="JAIWYP010000003">
    <property type="protein sequence ID" value="KAH3854374.1"/>
    <property type="molecule type" value="Genomic_DNA"/>
</dbReference>
<sequence>MPRAKAGTAPAKKPRVSKNSGHVLAEKFPNGEMLRDLCKKNWRLGDVIGQGGFGLIYLASDQETSKVGPDANYVVKIEPISNGPLFCEMHFYQRVAKPEIIDKWIQSQKLKYLGIPKYIASGQHVFKGTTYRFMVMQRFGTDLQLIFEGAGKQFSKQTVFALALRLIDALEYLHDNHYVHADVKAANCLLGYKNGKVEADVVFLVDYGLAFKYAPDGDHKPYKEEPKKAHDGTIEFTSRDAHKGVGKWEVNKGP</sequence>
<evidence type="ECO:0000256" key="3">
    <source>
        <dbReference type="ARBA" id="ARBA00022840"/>
    </source>
</evidence>
<organism evidence="8 9">
    <name type="scientific">Dreissena polymorpha</name>
    <name type="common">Zebra mussel</name>
    <name type="synonym">Mytilus polymorpha</name>
    <dbReference type="NCBI Taxonomy" id="45954"/>
    <lineage>
        <taxon>Eukaryota</taxon>
        <taxon>Metazoa</taxon>
        <taxon>Spiralia</taxon>
        <taxon>Lophotrochozoa</taxon>
        <taxon>Mollusca</taxon>
        <taxon>Bivalvia</taxon>
        <taxon>Autobranchia</taxon>
        <taxon>Heteroconchia</taxon>
        <taxon>Euheterodonta</taxon>
        <taxon>Imparidentia</taxon>
        <taxon>Neoheterodontei</taxon>
        <taxon>Myida</taxon>
        <taxon>Dreissenoidea</taxon>
        <taxon>Dreissenidae</taxon>
        <taxon>Dreissena</taxon>
    </lineage>
</organism>
<dbReference type="SUPFAM" id="SSF56112">
    <property type="entry name" value="Protein kinase-like (PK-like)"/>
    <property type="match status" value="1"/>
</dbReference>
<dbReference type="Pfam" id="PF00069">
    <property type="entry name" value="Pkinase"/>
    <property type="match status" value="1"/>
</dbReference>
<dbReference type="Proteomes" id="UP000828390">
    <property type="component" value="Unassembled WGS sequence"/>
</dbReference>
<dbReference type="InterPro" id="IPR017441">
    <property type="entry name" value="Protein_kinase_ATP_BS"/>
</dbReference>
<feature type="region of interest" description="Disordered" evidence="6">
    <location>
        <begin position="221"/>
        <end position="240"/>
    </location>
</feature>
<evidence type="ECO:0000256" key="5">
    <source>
        <dbReference type="RuleBase" id="RU000304"/>
    </source>
</evidence>
<evidence type="ECO:0000256" key="4">
    <source>
        <dbReference type="PROSITE-ProRule" id="PRU10141"/>
    </source>
</evidence>
<comment type="similarity">
    <text evidence="5">Belongs to the protein kinase superfamily.</text>
</comment>